<gene>
    <name evidence="8" type="ORF">RRG08_066849</name>
</gene>
<evidence type="ECO:0000256" key="2">
    <source>
        <dbReference type="ARBA" id="ARBA00022448"/>
    </source>
</evidence>
<sequence length="517" mass="56588">MAFFSRGLCKKYCSIVGAHLAMAPLSFLWVYGNLSAYMESYFRFGCSSNCVDGNSEWILSMYLALGCPGILLTKLLAGKIGLKWTGVLGAAFLNIGLFGSAWTVQVSVAWTTVLLGVILGLAQGLTLTVIFQLVSAWAPERSALFMSSTTATATALSIVENQLITAIVNPENLKPDAFQDSRAFFSQQQVLSRVPTALIAYAGITLGLQFVGYFLISIPPKAPSQDLEEMNIDSNSPKKQMDTNHHITVSKQTQASATVTPNQDLQNYGSYNSFELTADASNAIQDNCASREASAQRLADTRPKSPEVVTNTGHKQKSLKPSEVLKTLVFYAILMYGIVTLYSLVLKANYYKQFALLYIHNDRYLTLVGTLIPIFASLSRISFGVLLNNRIISIKDAIVFSLSVNGILCFFWYFIPQVSSVLYMVYILCLATSQSLYYVITPAACMYVFGPAHFATNYGLVLSSLVIVGVLSPVVVPHLMYSLGWDWLFASSAILCVVALVFVTFSDFEITRSAGQP</sequence>
<feature type="transmembrane region" description="Helical" evidence="7">
    <location>
        <begin position="421"/>
        <end position="448"/>
    </location>
</feature>
<evidence type="ECO:0000313" key="9">
    <source>
        <dbReference type="Proteomes" id="UP001283361"/>
    </source>
</evidence>
<evidence type="ECO:0000313" key="8">
    <source>
        <dbReference type="EMBL" id="KAK3704219.1"/>
    </source>
</evidence>
<feature type="transmembrane region" description="Helical" evidence="7">
    <location>
        <begin position="57"/>
        <end position="77"/>
    </location>
</feature>
<keyword evidence="3 7" id="KW-0812">Transmembrane</keyword>
<evidence type="ECO:0000256" key="6">
    <source>
        <dbReference type="SAM" id="MobiDB-lite"/>
    </source>
</evidence>
<reference evidence="8" key="1">
    <citation type="journal article" date="2023" name="G3 (Bethesda)">
        <title>A reference genome for the long-term kleptoplast-retaining sea slug Elysia crispata morphotype clarki.</title>
        <authorList>
            <person name="Eastman K.E."/>
            <person name="Pendleton A.L."/>
            <person name="Shaikh M.A."/>
            <person name="Suttiyut T."/>
            <person name="Ogas R."/>
            <person name="Tomko P."/>
            <person name="Gavelis G."/>
            <person name="Widhalm J.R."/>
            <person name="Wisecaver J.H."/>
        </authorList>
    </citation>
    <scope>NUCLEOTIDE SEQUENCE</scope>
    <source>
        <strain evidence="8">ECLA1</strain>
    </source>
</reference>
<keyword evidence="5 7" id="KW-0472">Membrane</keyword>
<dbReference type="InterPro" id="IPR052983">
    <property type="entry name" value="MFS_Riboflavin_Transporter"/>
</dbReference>
<evidence type="ECO:0000256" key="5">
    <source>
        <dbReference type="ARBA" id="ARBA00023136"/>
    </source>
</evidence>
<evidence type="ECO:0000256" key="4">
    <source>
        <dbReference type="ARBA" id="ARBA00022989"/>
    </source>
</evidence>
<name>A0AAE1CL01_9GAST</name>
<keyword evidence="9" id="KW-1185">Reference proteome</keyword>
<feature type="transmembrane region" description="Helical" evidence="7">
    <location>
        <begin position="12"/>
        <end position="32"/>
    </location>
</feature>
<dbReference type="InterPro" id="IPR011701">
    <property type="entry name" value="MFS"/>
</dbReference>
<feature type="transmembrane region" description="Helical" evidence="7">
    <location>
        <begin position="324"/>
        <end position="344"/>
    </location>
</feature>
<dbReference type="Gene3D" id="1.20.1250.20">
    <property type="entry name" value="MFS general substrate transporter like domains"/>
    <property type="match status" value="2"/>
</dbReference>
<dbReference type="GO" id="GO:0022857">
    <property type="term" value="F:transmembrane transporter activity"/>
    <property type="evidence" value="ECO:0007669"/>
    <property type="project" value="InterPro"/>
</dbReference>
<dbReference type="GO" id="GO:0016020">
    <property type="term" value="C:membrane"/>
    <property type="evidence" value="ECO:0007669"/>
    <property type="project" value="UniProtKB-SubCell"/>
</dbReference>
<dbReference type="PANTHER" id="PTHR43385">
    <property type="entry name" value="RIBOFLAVIN TRANSPORTER RIBJ"/>
    <property type="match status" value="1"/>
</dbReference>
<keyword evidence="2" id="KW-0813">Transport</keyword>
<comment type="subcellular location">
    <subcellularLocation>
        <location evidence="1">Membrane</location>
        <topology evidence="1">Multi-pass membrane protein</topology>
    </subcellularLocation>
</comment>
<dbReference type="Pfam" id="PF07690">
    <property type="entry name" value="MFS_1"/>
    <property type="match status" value="1"/>
</dbReference>
<proteinExistence type="predicted"/>
<feature type="transmembrane region" description="Helical" evidence="7">
    <location>
        <begin position="84"/>
        <end position="102"/>
    </location>
</feature>
<feature type="transmembrane region" description="Helical" evidence="7">
    <location>
        <begin position="364"/>
        <end position="385"/>
    </location>
</feature>
<dbReference type="AlphaFoldDB" id="A0AAE1CL01"/>
<accession>A0AAE1CL01</accession>
<comment type="caution">
    <text evidence="8">The sequence shown here is derived from an EMBL/GenBank/DDBJ whole genome shotgun (WGS) entry which is preliminary data.</text>
</comment>
<feature type="transmembrane region" description="Helical" evidence="7">
    <location>
        <begin position="460"/>
        <end position="481"/>
    </location>
</feature>
<evidence type="ECO:0000256" key="1">
    <source>
        <dbReference type="ARBA" id="ARBA00004141"/>
    </source>
</evidence>
<evidence type="ECO:0000256" key="7">
    <source>
        <dbReference type="SAM" id="Phobius"/>
    </source>
</evidence>
<dbReference type="Proteomes" id="UP001283361">
    <property type="component" value="Unassembled WGS sequence"/>
</dbReference>
<feature type="transmembrane region" description="Helical" evidence="7">
    <location>
        <begin position="487"/>
        <end position="505"/>
    </location>
</feature>
<protein>
    <submittedName>
        <fullName evidence="8">Uncharacterized protein</fullName>
    </submittedName>
</protein>
<keyword evidence="4 7" id="KW-1133">Transmembrane helix</keyword>
<dbReference type="InterPro" id="IPR036259">
    <property type="entry name" value="MFS_trans_sf"/>
</dbReference>
<feature type="region of interest" description="Disordered" evidence="6">
    <location>
        <begin position="295"/>
        <end position="315"/>
    </location>
</feature>
<organism evidence="8 9">
    <name type="scientific">Elysia crispata</name>
    <name type="common">lettuce slug</name>
    <dbReference type="NCBI Taxonomy" id="231223"/>
    <lineage>
        <taxon>Eukaryota</taxon>
        <taxon>Metazoa</taxon>
        <taxon>Spiralia</taxon>
        <taxon>Lophotrochozoa</taxon>
        <taxon>Mollusca</taxon>
        <taxon>Gastropoda</taxon>
        <taxon>Heterobranchia</taxon>
        <taxon>Euthyneura</taxon>
        <taxon>Panpulmonata</taxon>
        <taxon>Sacoglossa</taxon>
        <taxon>Placobranchoidea</taxon>
        <taxon>Plakobranchidae</taxon>
        <taxon>Elysia</taxon>
    </lineage>
</organism>
<evidence type="ECO:0000256" key="3">
    <source>
        <dbReference type="ARBA" id="ARBA00022692"/>
    </source>
</evidence>
<feature type="transmembrane region" description="Helical" evidence="7">
    <location>
        <begin position="397"/>
        <end position="415"/>
    </location>
</feature>
<dbReference type="SUPFAM" id="SSF103473">
    <property type="entry name" value="MFS general substrate transporter"/>
    <property type="match status" value="1"/>
</dbReference>
<feature type="transmembrane region" description="Helical" evidence="7">
    <location>
        <begin position="198"/>
        <end position="216"/>
    </location>
</feature>
<dbReference type="PANTHER" id="PTHR43385:SF1">
    <property type="entry name" value="RIBOFLAVIN TRANSPORTER RIBJ"/>
    <property type="match status" value="1"/>
</dbReference>
<feature type="transmembrane region" description="Helical" evidence="7">
    <location>
        <begin position="108"/>
        <end position="131"/>
    </location>
</feature>
<dbReference type="EMBL" id="JAWDGP010007804">
    <property type="protein sequence ID" value="KAK3704219.1"/>
    <property type="molecule type" value="Genomic_DNA"/>
</dbReference>